<dbReference type="EMBL" id="JQED01000056">
    <property type="protein sequence ID" value="KGJ86766.1"/>
    <property type="molecule type" value="Genomic_DNA"/>
</dbReference>
<sequence>MIKKLNQSNKEIAHQIFTIFQNSYNIEAELIGTLNFPPLMRSTKDIENSDTLFYGFSEKGGLAAIIEVDIADRHLEINSLTVDPRYFRKGIANKLITYILEIFDYSKASVETAVVNAPAINLYKKHGFVEYKRWTPSHGIEKVAMLID</sequence>
<dbReference type="Proteomes" id="UP000029843">
    <property type="component" value="Unassembled WGS sequence"/>
</dbReference>
<evidence type="ECO:0000259" key="1">
    <source>
        <dbReference type="PROSITE" id="PS51186"/>
    </source>
</evidence>
<organism evidence="2 3">
    <name type="scientific">Colwellia psychrerythraea</name>
    <name type="common">Vibrio psychroerythus</name>
    <dbReference type="NCBI Taxonomy" id="28229"/>
    <lineage>
        <taxon>Bacteria</taxon>
        <taxon>Pseudomonadati</taxon>
        <taxon>Pseudomonadota</taxon>
        <taxon>Gammaproteobacteria</taxon>
        <taxon>Alteromonadales</taxon>
        <taxon>Colwelliaceae</taxon>
        <taxon>Colwellia</taxon>
    </lineage>
</organism>
<dbReference type="SUPFAM" id="SSF55729">
    <property type="entry name" value="Acyl-CoA N-acyltransferases (Nat)"/>
    <property type="match status" value="1"/>
</dbReference>
<protein>
    <submittedName>
        <fullName evidence="2">GCN5-related N-acetyltransferase</fullName>
    </submittedName>
</protein>
<comment type="caution">
    <text evidence="2">The sequence shown here is derived from an EMBL/GenBank/DDBJ whole genome shotgun (WGS) entry which is preliminary data.</text>
</comment>
<dbReference type="InterPro" id="IPR000182">
    <property type="entry name" value="GNAT_dom"/>
</dbReference>
<feature type="domain" description="N-acetyltransferase" evidence="1">
    <location>
        <begin position="1"/>
        <end position="148"/>
    </location>
</feature>
<dbReference type="AlphaFoldDB" id="A0A099K8S2"/>
<evidence type="ECO:0000313" key="3">
    <source>
        <dbReference type="Proteomes" id="UP000029843"/>
    </source>
</evidence>
<dbReference type="PROSITE" id="PS51186">
    <property type="entry name" value="GNAT"/>
    <property type="match status" value="1"/>
</dbReference>
<dbReference type="Pfam" id="PF00583">
    <property type="entry name" value="Acetyltransf_1"/>
    <property type="match status" value="1"/>
</dbReference>
<reference evidence="2 3" key="1">
    <citation type="submission" date="2014-08" db="EMBL/GenBank/DDBJ databases">
        <title>Genomic and Phenotypic Diversity of Colwellia psychrerythraea strains from Disparate Marine Basins.</title>
        <authorList>
            <person name="Techtmann S.M."/>
            <person name="Stelling S.C."/>
            <person name="Utturkar S.M."/>
            <person name="Alshibli N."/>
            <person name="Harris A."/>
            <person name="Brown S.D."/>
            <person name="Hazen T.C."/>
        </authorList>
    </citation>
    <scope>NUCLEOTIDE SEQUENCE [LARGE SCALE GENOMIC DNA]</scope>
    <source>
        <strain evidence="2 3">ND2E</strain>
    </source>
</reference>
<name>A0A099K8S2_COLPS</name>
<dbReference type="PATRIC" id="fig|28229.4.peg.4435"/>
<dbReference type="RefSeq" id="WP_033095964.1">
    <property type="nucleotide sequence ID" value="NZ_JQED01000056.1"/>
</dbReference>
<gene>
    <name evidence="2" type="ORF">ND2E_0938</name>
</gene>
<dbReference type="OrthoDB" id="9797456at2"/>
<dbReference type="GO" id="GO:0016747">
    <property type="term" value="F:acyltransferase activity, transferring groups other than amino-acyl groups"/>
    <property type="evidence" value="ECO:0007669"/>
    <property type="project" value="InterPro"/>
</dbReference>
<accession>A0A099K8S2</accession>
<dbReference type="CDD" id="cd04301">
    <property type="entry name" value="NAT_SF"/>
    <property type="match status" value="1"/>
</dbReference>
<dbReference type="InterPro" id="IPR016181">
    <property type="entry name" value="Acyl_CoA_acyltransferase"/>
</dbReference>
<dbReference type="Gene3D" id="3.40.630.30">
    <property type="match status" value="1"/>
</dbReference>
<keyword evidence="2" id="KW-0808">Transferase</keyword>
<evidence type="ECO:0000313" key="2">
    <source>
        <dbReference type="EMBL" id="KGJ86766.1"/>
    </source>
</evidence>
<proteinExistence type="predicted"/>